<evidence type="ECO:0000313" key="5">
    <source>
        <dbReference type="Proteomes" id="UP001642409"/>
    </source>
</evidence>
<dbReference type="CDD" id="cd00167">
    <property type="entry name" value="SANT"/>
    <property type="match status" value="1"/>
</dbReference>
<evidence type="ECO:0000313" key="4">
    <source>
        <dbReference type="EMBL" id="CAL6080900.1"/>
    </source>
</evidence>
<dbReference type="EMBL" id="CAXDID020000349">
    <property type="protein sequence ID" value="CAL6080900.1"/>
    <property type="molecule type" value="Genomic_DNA"/>
</dbReference>
<reference evidence="3 5" key="2">
    <citation type="submission" date="2024-07" db="EMBL/GenBank/DDBJ databases">
        <authorList>
            <person name="Akdeniz Z."/>
        </authorList>
    </citation>
    <scope>NUCLEOTIDE SEQUENCE [LARGE SCALE GENOMIC DNA]</scope>
</reference>
<organism evidence="2">
    <name type="scientific">Hexamita inflata</name>
    <dbReference type="NCBI Taxonomy" id="28002"/>
    <lineage>
        <taxon>Eukaryota</taxon>
        <taxon>Metamonada</taxon>
        <taxon>Diplomonadida</taxon>
        <taxon>Hexamitidae</taxon>
        <taxon>Hexamitinae</taxon>
        <taxon>Hexamita</taxon>
    </lineage>
</organism>
<reference evidence="2" key="1">
    <citation type="submission" date="2023-06" db="EMBL/GenBank/DDBJ databases">
        <authorList>
            <person name="Kurt Z."/>
        </authorList>
    </citation>
    <scope>NUCLEOTIDE SEQUENCE</scope>
</reference>
<dbReference type="EMBL" id="CAXDID020000349">
    <property type="protein sequence ID" value="CAL6080890.1"/>
    <property type="molecule type" value="Genomic_DNA"/>
</dbReference>
<proteinExistence type="predicted"/>
<dbReference type="Proteomes" id="UP001642409">
    <property type="component" value="Unassembled WGS sequence"/>
</dbReference>
<keyword evidence="5" id="KW-1185">Reference proteome</keyword>
<name>A0AA86PPP6_9EUKA</name>
<dbReference type="AlphaFoldDB" id="A0AA86PPP6"/>
<evidence type="ECO:0000313" key="3">
    <source>
        <dbReference type="EMBL" id="CAL6080890.1"/>
    </source>
</evidence>
<sequence>MNTEQLLLSTFQKLFKTGPSLVVYQVMMLPDPVYNFQFERAAFELQTTPELLRKQFQELANKQLFDGQQHKKIITVHHQKEREVKQMNQHAAYQLLFANTLQQVIGLGHDKIYSEREICQIVNKFIDKHGQKDIWFHVQKLIPSKTVKQLREYYQKSFQRVLYNNNFEVQDKELIRQLVEKYSDDSPTQITNKFMGMCFNKNYFKRNIVMYIVNLKRK</sequence>
<dbReference type="InterPro" id="IPR001005">
    <property type="entry name" value="SANT/Myb"/>
</dbReference>
<protein>
    <submittedName>
        <fullName evidence="2">SANT/Myb domain</fullName>
    </submittedName>
    <submittedName>
        <fullName evidence="3">SANT/Myb_domain</fullName>
    </submittedName>
</protein>
<dbReference type="EMBL" id="CATOUU010000715">
    <property type="protein sequence ID" value="CAI9943426.1"/>
    <property type="molecule type" value="Genomic_DNA"/>
</dbReference>
<gene>
    <name evidence="1" type="ORF">HINF_LOCUS31066</name>
    <name evidence="2" type="ORF">HINF_LOCUS31071</name>
    <name evidence="3" type="ORF">HINF_LOCUS60081</name>
    <name evidence="4" type="ORF">HINF_LOCUS60086</name>
</gene>
<accession>A0AA86PPP6</accession>
<comment type="caution">
    <text evidence="2">The sequence shown here is derived from an EMBL/GenBank/DDBJ whole genome shotgun (WGS) entry which is preliminary data.</text>
</comment>
<evidence type="ECO:0000313" key="1">
    <source>
        <dbReference type="EMBL" id="CAI9943421.1"/>
    </source>
</evidence>
<dbReference type="EMBL" id="CATOUU010000715">
    <property type="protein sequence ID" value="CAI9943421.1"/>
    <property type="molecule type" value="Genomic_DNA"/>
</dbReference>
<evidence type="ECO:0000313" key="2">
    <source>
        <dbReference type="EMBL" id="CAI9943426.1"/>
    </source>
</evidence>